<keyword evidence="2" id="KW-1185">Reference proteome</keyword>
<sequence>MAPRASFSTLPPELHLIIGTHLDYEHSMYEHLGHPAPFHALSLTSRYIRQCYAPLTQPTPYFQHYIAAQLLNQCNLVDGKVCYARPISTYIRRLVLGGVEYIQRFLEAWYGEWWSQRALKAWYDDEWWCQDQPGPPELYRLGIENGRYVALRECLADVPDVILGEFYHISALIIALLVRGCCDAFDWVSKLKGLRTVAEAERVLRYVLLEDETVVDIVHGFHEYCPDISMSTAPFDRAKILTFLWPANEHVPLLVKPHVECAKILVEVGGLEAKLTVRMWDDAFGAGLVVGNVEFVEFVAELGPATQCLFSESNFSYYLFEYPGHYEEDLVARKIQIFQTYFCLLKVDEPGDMVLLQYIFRRVSRLLMTAHSQASWMYVTSLVQEGLKILRSSAYAEYSVAFFFRDFAATVRLALNYSARRDEKAQAAALRVATMLLEAENGTNGVDLSTSIEWVLGWGIHEKSTPENREYALQAIKVLMGSGRQKFSLGLARARRIEVAKNQYRRLPELWGDAWAEIEKACGG</sequence>
<evidence type="ECO:0000313" key="2">
    <source>
        <dbReference type="Proteomes" id="UP000275078"/>
    </source>
</evidence>
<name>A0A3N4ILH0_ASCIM</name>
<proteinExistence type="predicted"/>
<protein>
    <submittedName>
        <fullName evidence="1">Uncharacterized protein</fullName>
    </submittedName>
</protein>
<organism evidence="1 2">
    <name type="scientific">Ascobolus immersus RN42</name>
    <dbReference type="NCBI Taxonomy" id="1160509"/>
    <lineage>
        <taxon>Eukaryota</taxon>
        <taxon>Fungi</taxon>
        <taxon>Dikarya</taxon>
        <taxon>Ascomycota</taxon>
        <taxon>Pezizomycotina</taxon>
        <taxon>Pezizomycetes</taxon>
        <taxon>Pezizales</taxon>
        <taxon>Ascobolaceae</taxon>
        <taxon>Ascobolus</taxon>
    </lineage>
</organism>
<dbReference type="Proteomes" id="UP000275078">
    <property type="component" value="Unassembled WGS sequence"/>
</dbReference>
<evidence type="ECO:0000313" key="1">
    <source>
        <dbReference type="EMBL" id="RPA84980.1"/>
    </source>
</evidence>
<gene>
    <name evidence="1" type="ORF">BJ508DRAFT_303371</name>
</gene>
<reference evidence="1 2" key="1">
    <citation type="journal article" date="2018" name="Nat. Ecol. Evol.">
        <title>Pezizomycetes genomes reveal the molecular basis of ectomycorrhizal truffle lifestyle.</title>
        <authorList>
            <person name="Murat C."/>
            <person name="Payen T."/>
            <person name="Noel B."/>
            <person name="Kuo A."/>
            <person name="Morin E."/>
            <person name="Chen J."/>
            <person name="Kohler A."/>
            <person name="Krizsan K."/>
            <person name="Balestrini R."/>
            <person name="Da Silva C."/>
            <person name="Montanini B."/>
            <person name="Hainaut M."/>
            <person name="Levati E."/>
            <person name="Barry K.W."/>
            <person name="Belfiori B."/>
            <person name="Cichocki N."/>
            <person name="Clum A."/>
            <person name="Dockter R.B."/>
            <person name="Fauchery L."/>
            <person name="Guy J."/>
            <person name="Iotti M."/>
            <person name="Le Tacon F."/>
            <person name="Lindquist E.A."/>
            <person name="Lipzen A."/>
            <person name="Malagnac F."/>
            <person name="Mello A."/>
            <person name="Molinier V."/>
            <person name="Miyauchi S."/>
            <person name="Poulain J."/>
            <person name="Riccioni C."/>
            <person name="Rubini A."/>
            <person name="Sitrit Y."/>
            <person name="Splivallo R."/>
            <person name="Traeger S."/>
            <person name="Wang M."/>
            <person name="Zifcakova L."/>
            <person name="Wipf D."/>
            <person name="Zambonelli A."/>
            <person name="Paolocci F."/>
            <person name="Nowrousian M."/>
            <person name="Ottonello S."/>
            <person name="Baldrian P."/>
            <person name="Spatafora J.W."/>
            <person name="Henrissat B."/>
            <person name="Nagy L.G."/>
            <person name="Aury J.M."/>
            <person name="Wincker P."/>
            <person name="Grigoriev I.V."/>
            <person name="Bonfante P."/>
            <person name="Martin F.M."/>
        </authorList>
    </citation>
    <scope>NUCLEOTIDE SEQUENCE [LARGE SCALE GENOMIC DNA]</scope>
    <source>
        <strain evidence="1 2">RN42</strain>
    </source>
</reference>
<accession>A0A3N4ILH0</accession>
<dbReference type="EMBL" id="ML119656">
    <property type="protein sequence ID" value="RPA84980.1"/>
    <property type="molecule type" value="Genomic_DNA"/>
</dbReference>
<dbReference type="AlphaFoldDB" id="A0A3N4ILH0"/>